<proteinExistence type="predicted"/>
<protein>
    <submittedName>
        <fullName evidence="1">Uncharacterized protein</fullName>
    </submittedName>
</protein>
<organism evidence="1 2">
    <name type="scientific">Rhizobium subbaraonis</name>
    <dbReference type="NCBI Taxonomy" id="908946"/>
    <lineage>
        <taxon>Bacteria</taxon>
        <taxon>Pseudomonadati</taxon>
        <taxon>Pseudomonadota</taxon>
        <taxon>Alphaproteobacteria</taxon>
        <taxon>Hyphomicrobiales</taxon>
        <taxon>Rhizobiaceae</taxon>
        <taxon>Rhizobium/Agrobacterium group</taxon>
        <taxon>Rhizobium</taxon>
    </lineage>
</organism>
<dbReference type="EMBL" id="OBQD01000004">
    <property type="protein sequence ID" value="SOC37584.1"/>
    <property type="molecule type" value="Genomic_DNA"/>
</dbReference>
<sequence>MLRRDRDIAPSSLLVELAGQVRRSPVSFKTTAKTTTKTV</sequence>
<dbReference type="AlphaFoldDB" id="A0A285U6M1"/>
<evidence type="ECO:0000313" key="2">
    <source>
        <dbReference type="Proteomes" id="UP000219167"/>
    </source>
</evidence>
<dbReference type="Proteomes" id="UP000219167">
    <property type="component" value="Unassembled WGS sequence"/>
</dbReference>
<gene>
    <name evidence="1" type="ORF">SAMN05892877_104226</name>
</gene>
<name>A0A285U6M1_9HYPH</name>
<keyword evidence="2" id="KW-1185">Reference proteome</keyword>
<accession>A0A285U6M1</accession>
<reference evidence="1 2" key="1">
    <citation type="submission" date="2017-08" db="EMBL/GenBank/DDBJ databases">
        <authorList>
            <person name="de Groot N.N."/>
        </authorList>
    </citation>
    <scope>NUCLEOTIDE SEQUENCE [LARGE SCALE GENOMIC DNA]</scope>
    <source>
        <strain evidence="1 2">JC85</strain>
    </source>
</reference>
<evidence type="ECO:0000313" key="1">
    <source>
        <dbReference type="EMBL" id="SOC37584.1"/>
    </source>
</evidence>